<dbReference type="EMBL" id="JAVDWH010000001">
    <property type="protein sequence ID" value="MDR7087515.1"/>
    <property type="molecule type" value="Genomic_DNA"/>
</dbReference>
<comment type="caution">
    <text evidence="3">The sequence shown here is derived from an EMBL/GenBank/DDBJ whole genome shotgun (WGS) entry which is preliminary data.</text>
</comment>
<evidence type="ECO:0000313" key="3">
    <source>
        <dbReference type="EMBL" id="MDR7087515.1"/>
    </source>
</evidence>
<accession>A0ABU1UQV8</accession>
<feature type="region of interest" description="Disordered" evidence="1">
    <location>
        <begin position="24"/>
        <end position="157"/>
    </location>
</feature>
<dbReference type="RefSeq" id="WP_309971282.1">
    <property type="nucleotide sequence ID" value="NZ_JAVDWH010000001.1"/>
</dbReference>
<sequence>MRARAKADEAEAKAVAKLEREAAIQAKREARDAARAARKQPTTEPDVDDSDGSERPIAVAAKLQQDHEDAEQREREAREAKERSAQLKREASEARKAAKAELAAARQKEREEAAAAKAAAKAEREDAKAVRVAATPSQGADDDHIVEAPREPKKSLLERLLPEQADRTGDDEDAPSNFVPTLAVVLGALGFVFSVILAIGAFMVALNPQDEGGLFKLVSNICDALVGPLGGLFSFSGVNGESKESLVAWGLGALGYLVLGLFAQSFLRSRAEDD</sequence>
<dbReference type="Proteomes" id="UP001257739">
    <property type="component" value="Unassembled WGS sequence"/>
</dbReference>
<feature type="compositionally biased region" description="Basic and acidic residues" evidence="1">
    <location>
        <begin position="24"/>
        <end position="35"/>
    </location>
</feature>
<feature type="compositionally biased region" description="Basic and acidic residues" evidence="1">
    <location>
        <begin position="106"/>
        <end position="129"/>
    </location>
</feature>
<evidence type="ECO:0000256" key="1">
    <source>
        <dbReference type="SAM" id="MobiDB-lite"/>
    </source>
</evidence>
<feature type="transmembrane region" description="Helical" evidence="2">
    <location>
        <begin position="247"/>
        <end position="267"/>
    </location>
</feature>
<evidence type="ECO:0000313" key="4">
    <source>
        <dbReference type="Proteomes" id="UP001257739"/>
    </source>
</evidence>
<gene>
    <name evidence="3" type="ORF">J2X11_002354</name>
</gene>
<feature type="compositionally biased region" description="Basic and acidic residues" evidence="1">
    <location>
        <begin position="141"/>
        <end position="157"/>
    </location>
</feature>
<proteinExistence type="predicted"/>
<protein>
    <submittedName>
        <fullName evidence="3">Uncharacterized protein</fullName>
    </submittedName>
</protein>
<name>A0ABU1UQV8_9ACTN</name>
<evidence type="ECO:0000256" key="2">
    <source>
        <dbReference type="SAM" id="Phobius"/>
    </source>
</evidence>
<keyword evidence="4" id="KW-1185">Reference proteome</keyword>
<keyword evidence="2" id="KW-0812">Transmembrane</keyword>
<keyword evidence="2" id="KW-1133">Transmembrane helix</keyword>
<keyword evidence="2" id="KW-0472">Membrane</keyword>
<reference evidence="3 4" key="1">
    <citation type="submission" date="2023-07" db="EMBL/GenBank/DDBJ databases">
        <title>Sorghum-associated microbial communities from plants grown in Nebraska, USA.</title>
        <authorList>
            <person name="Schachtman D."/>
        </authorList>
    </citation>
    <scope>NUCLEOTIDE SEQUENCE [LARGE SCALE GENOMIC DNA]</scope>
    <source>
        <strain evidence="3 4">BE248</strain>
    </source>
</reference>
<feature type="compositionally biased region" description="Basic and acidic residues" evidence="1">
    <location>
        <begin position="64"/>
        <end position="99"/>
    </location>
</feature>
<feature type="transmembrane region" description="Helical" evidence="2">
    <location>
        <begin position="182"/>
        <end position="205"/>
    </location>
</feature>
<organism evidence="3 4">
    <name type="scientific">Aeromicrobium panaciterrae</name>
    <dbReference type="NCBI Taxonomy" id="363861"/>
    <lineage>
        <taxon>Bacteria</taxon>
        <taxon>Bacillati</taxon>
        <taxon>Actinomycetota</taxon>
        <taxon>Actinomycetes</taxon>
        <taxon>Propionibacteriales</taxon>
        <taxon>Nocardioidaceae</taxon>
        <taxon>Aeromicrobium</taxon>
    </lineage>
</organism>